<feature type="region of interest" description="Disordered" evidence="7">
    <location>
        <begin position="192"/>
        <end position="220"/>
    </location>
</feature>
<evidence type="ECO:0000256" key="4">
    <source>
        <dbReference type="ARBA" id="ARBA00022803"/>
    </source>
</evidence>
<dbReference type="Pfam" id="PF13414">
    <property type="entry name" value="TPR_11"/>
    <property type="match status" value="1"/>
</dbReference>
<dbReference type="Pfam" id="PF00515">
    <property type="entry name" value="TPR_1"/>
    <property type="match status" value="3"/>
</dbReference>
<dbReference type="GO" id="GO:0005737">
    <property type="term" value="C:cytoplasm"/>
    <property type="evidence" value="ECO:0007669"/>
    <property type="project" value="UniProtKB-SubCell"/>
</dbReference>
<feature type="repeat" description="TPR" evidence="6">
    <location>
        <begin position="61"/>
        <end position="94"/>
    </location>
</feature>
<dbReference type="PANTHER" id="PTHR22904">
    <property type="entry name" value="TPR REPEAT CONTAINING PROTEIN"/>
    <property type="match status" value="1"/>
</dbReference>
<sequence length="648" mass="72891">MVVENKNLQVLRYMFHSTFLYVDNMDSATLKDAGNIALSQENYAEAIDLYTKAIKLDPNNYILYSNRSAAYAKNKNYNQALADAEKTIELKPDWAKGYSRKAAALSLLGKGVDAIYTLSTGLHYDPANIQLRESYKAEMENSAGELFQTFLDDAARKRLEEMYPKADVKRDDIPLDRLREILMDKLTQMDTDYSGNLKKESSSPKEPSPPPKETTPAQDKAMEEKNLGNAAYKQRNFEAAHEHYDKAIELDPNNITLLNNKAAVYFEEGNYEKCIEFCKKAVDIGRENRADYSLIGKALARIGNAYVKLGDLKNALNFYDKSLSEHREPTVVKKRQEIAKQLAEDEKRAYYNPQLSLEEKEKGNQFFKEGKYPEAVKRYTEAIKRNPEDGKLYSNRAACYTKLMEFQMALSDCEKCIKLDPTFIKAYIRKGAALMALKEPLRAMKAFEEALKIDPNNQEAINGMREAACACDQSPDEARKKALEDPEIRDILADPAMVHILEQMSHNPQALREHLKNPEIAGKINKLIEAGVVRIHIPLFDRFALTRKKASITRINVNKTTSPTDTPAMTLVLGKPLLLSMSSSLTVVSGAVDCFDSLPLSKVTYGRPVPGTLEPVTDLKVALSIILRRRRSSSGDLVRLQSVVAVVG</sequence>
<dbReference type="EMBL" id="JYDR01000052">
    <property type="protein sequence ID" value="KRY71841.1"/>
    <property type="molecule type" value="Genomic_DNA"/>
</dbReference>
<evidence type="ECO:0000256" key="7">
    <source>
        <dbReference type="SAM" id="MobiDB-lite"/>
    </source>
</evidence>
<dbReference type="AlphaFoldDB" id="A0A0V1EE29"/>
<keyword evidence="2" id="KW-0963">Cytoplasm</keyword>
<dbReference type="Proteomes" id="UP000054632">
    <property type="component" value="Unassembled WGS sequence"/>
</dbReference>
<dbReference type="SMART" id="SM00028">
    <property type="entry name" value="TPR"/>
    <property type="match status" value="9"/>
</dbReference>
<feature type="repeat" description="TPR" evidence="6">
    <location>
        <begin position="27"/>
        <end position="60"/>
    </location>
</feature>
<feature type="repeat" description="TPR" evidence="6">
    <location>
        <begin position="390"/>
        <end position="423"/>
    </location>
</feature>
<evidence type="ECO:0000256" key="5">
    <source>
        <dbReference type="ARBA" id="ARBA00026193"/>
    </source>
</evidence>
<accession>A0A0V1EE29</accession>
<dbReference type="Gene3D" id="1.25.40.10">
    <property type="entry name" value="Tetratricopeptide repeat domain"/>
    <property type="match status" value="3"/>
</dbReference>
<keyword evidence="3" id="KW-0677">Repeat</keyword>
<evidence type="ECO:0000256" key="6">
    <source>
        <dbReference type="PROSITE-ProRule" id="PRU00339"/>
    </source>
</evidence>
<evidence type="ECO:0000256" key="3">
    <source>
        <dbReference type="ARBA" id="ARBA00022737"/>
    </source>
</evidence>
<evidence type="ECO:0000256" key="1">
    <source>
        <dbReference type="ARBA" id="ARBA00004496"/>
    </source>
</evidence>
<dbReference type="PROSITE" id="PS50293">
    <property type="entry name" value="TPR_REGION"/>
    <property type="match status" value="3"/>
</dbReference>
<dbReference type="FunFam" id="1.10.260.100:FF:000002">
    <property type="entry name" value="Stress-induced-phosphoprotein 1 (Hsp70/Hsp90-organizing)"/>
    <property type="match status" value="1"/>
</dbReference>
<proteinExistence type="predicted"/>
<dbReference type="Pfam" id="PF13424">
    <property type="entry name" value="TPR_12"/>
    <property type="match status" value="1"/>
</dbReference>
<evidence type="ECO:0000256" key="2">
    <source>
        <dbReference type="ARBA" id="ARBA00022490"/>
    </source>
</evidence>
<dbReference type="Pfam" id="PF17830">
    <property type="entry name" value="STI1-HOP_DP"/>
    <property type="match status" value="1"/>
</dbReference>
<comment type="caution">
    <text evidence="9">The sequence shown here is derived from an EMBL/GenBank/DDBJ whole genome shotgun (WGS) entry which is preliminary data.</text>
</comment>
<dbReference type="InterPro" id="IPR006636">
    <property type="entry name" value="STI1_HS-bd"/>
</dbReference>
<reference evidence="9 10" key="1">
    <citation type="submission" date="2015-01" db="EMBL/GenBank/DDBJ databases">
        <title>Evolution of Trichinella species and genotypes.</title>
        <authorList>
            <person name="Korhonen P.K."/>
            <person name="Edoardo P."/>
            <person name="Giuseppe L.R."/>
            <person name="Gasser R.B."/>
        </authorList>
    </citation>
    <scope>NUCLEOTIDE SEQUENCE [LARGE SCALE GENOMIC DNA]</scope>
    <source>
        <strain evidence="9">ISS13</strain>
    </source>
</reference>
<dbReference type="InterPro" id="IPR011990">
    <property type="entry name" value="TPR-like_helical_dom_sf"/>
</dbReference>
<comment type="subcellular location">
    <subcellularLocation>
        <location evidence="1">Cytoplasm</location>
    </subcellularLocation>
</comment>
<dbReference type="FunFam" id="1.25.40.10:FF:000027">
    <property type="entry name" value="stress-induced-phosphoprotein 1 isoform X1"/>
    <property type="match status" value="1"/>
</dbReference>
<dbReference type="FunFam" id="1.25.40.10:FF:000010">
    <property type="entry name" value="Stress-induced phosphoprotein 1"/>
    <property type="match status" value="1"/>
</dbReference>
<evidence type="ECO:0000259" key="8">
    <source>
        <dbReference type="SMART" id="SM00727"/>
    </source>
</evidence>
<dbReference type="InterPro" id="IPR041243">
    <property type="entry name" value="STI1/HOP_DP"/>
</dbReference>
<dbReference type="GO" id="GO:0051879">
    <property type="term" value="F:Hsp90 protein binding"/>
    <property type="evidence" value="ECO:0007669"/>
    <property type="project" value="TreeGrafter"/>
</dbReference>
<dbReference type="PROSITE" id="PS50005">
    <property type="entry name" value="TPR"/>
    <property type="match status" value="7"/>
</dbReference>
<dbReference type="Gene3D" id="1.10.260.100">
    <property type="match status" value="1"/>
</dbReference>
<dbReference type="FunFam" id="1.25.40.10:FF:000020">
    <property type="entry name" value="Stress-induced phosphoprotein 1"/>
    <property type="match status" value="1"/>
</dbReference>
<evidence type="ECO:0000313" key="9">
    <source>
        <dbReference type="EMBL" id="KRY71841.1"/>
    </source>
</evidence>
<feature type="domain" description="STI1" evidence="8">
    <location>
        <begin position="485"/>
        <end position="524"/>
    </location>
</feature>
<dbReference type="SMART" id="SM00727">
    <property type="entry name" value="STI1"/>
    <property type="match status" value="1"/>
</dbReference>
<dbReference type="SUPFAM" id="SSF48452">
    <property type="entry name" value="TPR-like"/>
    <property type="match status" value="3"/>
</dbReference>
<feature type="repeat" description="TPR" evidence="6">
    <location>
        <begin position="296"/>
        <end position="329"/>
    </location>
</feature>
<protein>
    <recommendedName>
        <fullName evidence="5">Stress-induced-phosphoprotein 1</fullName>
    </recommendedName>
</protein>
<feature type="repeat" description="TPR" evidence="6">
    <location>
        <begin position="221"/>
        <end position="254"/>
    </location>
</feature>
<feature type="repeat" description="TPR" evidence="6">
    <location>
        <begin position="356"/>
        <end position="389"/>
    </location>
</feature>
<feature type="repeat" description="TPR" evidence="6">
    <location>
        <begin position="424"/>
        <end position="457"/>
    </location>
</feature>
<dbReference type="PANTHER" id="PTHR22904:SF523">
    <property type="entry name" value="STRESS-INDUCED-PHOSPHOPROTEIN 1"/>
    <property type="match status" value="1"/>
</dbReference>
<gene>
    <name evidence="9" type="primary">STIP1</name>
    <name evidence="9" type="ORF">T4A_2637</name>
</gene>
<dbReference type="InterPro" id="IPR019734">
    <property type="entry name" value="TPR_rpt"/>
</dbReference>
<evidence type="ECO:0000313" key="10">
    <source>
        <dbReference type="Proteomes" id="UP000054632"/>
    </source>
</evidence>
<name>A0A0V1EE29_TRIPS</name>
<organism evidence="9 10">
    <name type="scientific">Trichinella pseudospiralis</name>
    <name type="common">Parasitic roundworm</name>
    <dbReference type="NCBI Taxonomy" id="6337"/>
    <lineage>
        <taxon>Eukaryota</taxon>
        <taxon>Metazoa</taxon>
        <taxon>Ecdysozoa</taxon>
        <taxon>Nematoda</taxon>
        <taxon>Enoplea</taxon>
        <taxon>Dorylaimia</taxon>
        <taxon>Trichinellida</taxon>
        <taxon>Trichinellidae</taxon>
        <taxon>Trichinella</taxon>
    </lineage>
</organism>
<keyword evidence="4 6" id="KW-0802">TPR repeat</keyword>